<accession>A0ABR2E3G2</accession>
<protein>
    <submittedName>
        <fullName evidence="2">Uncharacterized protein</fullName>
    </submittedName>
</protein>
<evidence type="ECO:0000256" key="1">
    <source>
        <dbReference type="SAM" id="MobiDB-lite"/>
    </source>
</evidence>
<keyword evidence="3" id="KW-1185">Reference proteome</keyword>
<dbReference type="Proteomes" id="UP001472677">
    <property type="component" value="Unassembled WGS sequence"/>
</dbReference>
<evidence type="ECO:0000313" key="2">
    <source>
        <dbReference type="EMBL" id="KAK8551719.1"/>
    </source>
</evidence>
<organism evidence="2 3">
    <name type="scientific">Hibiscus sabdariffa</name>
    <name type="common">roselle</name>
    <dbReference type="NCBI Taxonomy" id="183260"/>
    <lineage>
        <taxon>Eukaryota</taxon>
        <taxon>Viridiplantae</taxon>
        <taxon>Streptophyta</taxon>
        <taxon>Embryophyta</taxon>
        <taxon>Tracheophyta</taxon>
        <taxon>Spermatophyta</taxon>
        <taxon>Magnoliopsida</taxon>
        <taxon>eudicotyledons</taxon>
        <taxon>Gunneridae</taxon>
        <taxon>Pentapetalae</taxon>
        <taxon>rosids</taxon>
        <taxon>malvids</taxon>
        <taxon>Malvales</taxon>
        <taxon>Malvaceae</taxon>
        <taxon>Malvoideae</taxon>
        <taxon>Hibiscus</taxon>
    </lineage>
</organism>
<gene>
    <name evidence="2" type="ORF">V6N12_040343</name>
</gene>
<comment type="caution">
    <text evidence="2">The sequence shown here is derived from an EMBL/GenBank/DDBJ whole genome shotgun (WGS) entry which is preliminary data.</text>
</comment>
<evidence type="ECO:0000313" key="3">
    <source>
        <dbReference type="Proteomes" id="UP001472677"/>
    </source>
</evidence>
<reference evidence="2 3" key="1">
    <citation type="journal article" date="2024" name="G3 (Bethesda)">
        <title>Genome assembly of Hibiscus sabdariffa L. provides insights into metabolisms of medicinal natural products.</title>
        <authorList>
            <person name="Kim T."/>
        </authorList>
    </citation>
    <scope>NUCLEOTIDE SEQUENCE [LARGE SCALE GENOMIC DNA]</scope>
    <source>
        <strain evidence="2">TK-2024</strain>
        <tissue evidence="2">Old leaves</tissue>
    </source>
</reference>
<proteinExistence type="predicted"/>
<sequence length="124" mass="13560">MGNCISPSRVNKVKPVNGGEGETEYTVPTPVKQVHYVPPPTRGEPGCIPPTHHPISLKSIKNGGCQGRSSVKIVVSRRQLEFLLRNVEMFRSVKISIPSSGTFKPGNDRRWRPSLSAIPEVAGF</sequence>
<dbReference type="EMBL" id="JBBPBM010000020">
    <property type="protein sequence ID" value="KAK8551719.1"/>
    <property type="molecule type" value="Genomic_DNA"/>
</dbReference>
<name>A0ABR2E3G2_9ROSI</name>
<feature type="region of interest" description="Disordered" evidence="1">
    <location>
        <begin position="1"/>
        <end position="29"/>
    </location>
</feature>